<dbReference type="Gene3D" id="1.10.287.110">
    <property type="entry name" value="DnaJ domain"/>
    <property type="match status" value="1"/>
</dbReference>
<accession>A0A9D4U735</accession>
<evidence type="ECO:0000256" key="1">
    <source>
        <dbReference type="SAM" id="Phobius"/>
    </source>
</evidence>
<comment type="caution">
    <text evidence="3">The sequence shown here is derived from an EMBL/GenBank/DDBJ whole genome shotgun (WGS) entry which is preliminary data.</text>
</comment>
<dbReference type="SUPFAM" id="SSF46565">
    <property type="entry name" value="Chaperone J-domain"/>
    <property type="match status" value="1"/>
</dbReference>
<keyword evidence="4" id="KW-1185">Reference proteome</keyword>
<dbReference type="AlphaFoldDB" id="A0A9D4U735"/>
<sequence length="87" mass="10279">MAKSRQINALKSSCVPCFFFYIMVVVPWVLNRGMDETANIQDIHVVYLKLTFRWHADKQQQHNHHVEDASTIFQQIMHAYEIFSDPL</sequence>
<keyword evidence="1" id="KW-1133">Transmembrane helix</keyword>
<organism evidence="3 4">
    <name type="scientific">Adiantum capillus-veneris</name>
    <name type="common">Maidenhair fern</name>
    <dbReference type="NCBI Taxonomy" id="13818"/>
    <lineage>
        <taxon>Eukaryota</taxon>
        <taxon>Viridiplantae</taxon>
        <taxon>Streptophyta</taxon>
        <taxon>Embryophyta</taxon>
        <taxon>Tracheophyta</taxon>
        <taxon>Polypodiopsida</taxon>
        <taxon>Polypodiidae</taxon>
        <taxon>Polypodiales</taxon>
        <taxon>Pteridineae</taxon>
        <taxon>Pteridaceae</taxon>
        <taxon>Vittarioideae</taxon>
        <taxon>Adiantum</taxon>
    </lineage>
</organism>
<feature type="domain" description="J" evidence="2">
    <location>
        <begin position="19"/>
        <end position="87"/>
    </location>
</feature>
<keyword evidence="1" id="KW-0472">Membrane</keyword>
<proteinExistence type="predicted"/>
<dbReference type="Pfam" id="PF00226">
    <property type="entry name" value="DnaJ"/>
    <property type="match status" value="1"/>
</dbReference>
<feature type="transmembrane region" description="Helical" evidence="1">
    <location>
        <begin position="12"/>
        <end position="30"/>
    </location>
</feature>
<evidence type="ECO:0000313" key="4">
    <source>
        <dbReference type="Proteomes" id="UP000886520"/>
    </source>
</evidence>
<dbReference type="PROSITE" id="PS50076">
    <property type="entry name" value="DNAJ_2"/>
    <property type="match status" value="1"/>
</dbReference>
<reference evidence="3" key="1">
    <citation type="submission" date="2021-01" db="EMBL/GenBank/DDBJ databases">
        <title>Adiantum capillus-veneris genome.</title>
        <authorList>
            <person name="Fang Y."/>
            <person name="Liao Q."/>
        </authorList>
    </citation>
    <scope>NUCLEOTIDE SEQUENCE</scope>
    <source>
        <strain evidence="3">H3</strain>
        <tissue evidence="3">Leaf</tissue>
    </source>
</reference>
<dbReference type="EMBL" id="JABFUD020000023">
    <property type="protein sequence ID" value="KAI5061486.1"/>
    <property type="molecule type" value="Genomic_DNA"/>
</dbReference>
<evidence type="ECO:0000259" key="2">
    <source>
        <dbReference type="PROSITE" id="PS50076"/>
    </source>
</evidence>
<name>A0A9D4U735_ADICA</name>
<evidence type="ECO:0000313" key="3">
    <source>
        <dbReference type="EMBL" id="KAI5061486.1"/>
    </source>
</evidence>
<gene>
    <name evidence="3" type="ORF">GOP47_0023991</name>
</gene>
<protein>
    <recommendedName>
        <fullName evidence="2">J domain-containing protein</fullName>
    </recommendedName>
</protein>
<dbReference type="Proteomes" id="UP000886520">
    <property type="component" value="Chromosome 23"/>
</dbReference>
<dbReference type="InterPro" id="IPR001623">
    <property type="entry name" value="DnaJ_domain"/>
</dbReference>
<keyword evidence="1" id="KW-0812">Transmembrane</keyword>
<dbReference type="InterPro" id="IPR036869">
    <property type="entry name" value="J_dom_sf"/>
</dbReference>